<evidence type="ECO:0000259" key="10">
    <source>
        <dbReference type="Pfam" id="PF17482"/>
    </source>
</evidence>
<keyword evidence="5" id="KW-1229">Viral tail sheath protein</keyword>
<keyword evidence="5" id="KW-0946">Virion</keyword>
<keyword evidence="2" id="KW-1162">Viral penetration into host cytoplasm</keyword>
<dbReference type="GO" id="GO:0099000">
    <property type="term" value="P:symbiont genome ejection through host cell envelope, contractile tail mechanism"/>
    <property type="evidence" value="ECO:0007669"/>
    <property type="project" value="UniProtKB-KW"/>
</dbReference>
<protein>
    <submittedName>
        <fullName evidence="12">Tail sheath protein</fullName>
    </submittedName>
</protein>
<dbReference type="InterPro" id="IPR054564">
    <property type="entry name" value="Gp18_domIII_N"/>
</dbReference>
<evidence type="ECO:0000259" key="9">
    <source>
        <dbReference type="Pfam" id="PF17481"/>
    </source>
</evidence>
<dbReference type="Gene3D" id="3.30.1370.220">
    <property type="match status" value="1"/>
</dbReference>
<dbReference type="Pfam" id="PF17481">
    <property type="entry name" value="Phage_sheath_domII"/>
    <property type="match status" value="1"/>
</dbReference>
<organism evidence="12">
    <name type="scientific">Siphoviridae sp. ctQ0C17</name>
    <dbReference type="NCBI Taxonomy" id="2826325"/>
    <lineage>
        <taxon>Viruses</taxon>
        <taxon>Duplodnaviria</taxon>
        <taxon>Heunggongvirae</taxon>
        <taxon>Uroviricota</taxon>
        <taxon>Caudoviricetes</taxon>
    </lineage>
</organism>
<evidence type="ECO:0000259" key="8">
    <source>
        <dbReference type="Pfam" id="PF04984"/>
    </source>
</evidence>
<evidence type="ECO:0000256" key="2">
    <source>
        <dbReference type="ARBA" id="ARBA00022595"/>
    </source>
</evidence>
<evidence type="ECO:0000256" key="1">
    <source>
        <dbReference type="ARBA" id="ARBA00008005"/>
    </source>
</evidence>
<evidence type="ECO:0000256" key="3">
    <source>
        <dbReference type="ARBA" id="ARBA00022732"/>
    </source>
</evidence>
<reference evidence="12" key="1">
    <citation type="journal article" date="2021" name="Proc. Natl. Acad. Sci. U.S.A.">
        <title>A Catalog of Tens of Thousands of Viruses from Human Metagenomes Reveals Hidden Associations with Chronic Diseases.</title>
        <authorList>
            <person name="Tisza M.J."/>
            <person name="Buck C.B."/>
        </authorList>
    </citation>
    <scope>NUCLEOTIDE SEQUENCE</scope>
    <source>
        <strain evidence="12">CtQ0C17</strain>
    </source>
</reference>
<name>A0A8S5NCZ9_9CAUD</name>
<keyword evidence="7" id="KW-1160">Virus entry into host cell</keyword>
<keyword evidence="4" id="KW-1242">Viral contractile tail ejection system</keyword>
<evidence type="ECO:0000256" key="6">
    <source>
        <dbReference type="ARBA" id="ARBA00023009"/>
    </source>
</evidence>
<dbReference type="Gene3D" id="3.40.50.11790">
    <property type="match status" value="1"/>
</dbReference>
<feature type="domain" description="Tail sheath protein subtilisin-like" evidence="8">
    <location>
        <begin position="182"/>
        <end position="318"/>
    </location>
</feature>
<dbReference type="Gene3D" id="2.60.40.4290">
    <property type="match status" value="1"/>
</dbReference>
<keyword evidence="6" id="KW-1171">Viral genome ejection through host cell envelope</keyword>
<dbReference type="Pfam" id="PF17482">
    <property type="entry name" value="Phage_sheath_1C"/>
    <property type="match status" value="1"/>
</dbReference>
<dbReference type="GO" id="GO:0098027">
    <property type="term" value="C:virus tail, sheath"/>
    <property type="evidence" value="ECO:0007669"/>
    <property type="project" value="UniProtKB-KW"/>
</dbReference>
<feature type="domain" description="Phage tail sheath protein-like beta-sandwich" evidence="9">
    <location>
        <begin position="96"/>
        <end position="181"/>
    </location>
</feature>
<dbReference type="Gene3D" id="3.30.1490.360">
    <property type="match status" value="1"/>
</dbReference>
<dbReference type="Pfam" id="PF04984">
    <property type="entry name" value="Phage_sheath_1"/>
    <property type="match status" value="1"/>
</dbReference>
<dbReference type="Pfam" id="PF22671">
    <property type="entry name" value="Gp18_domIII_N"/>
    <property type="match status" value="1"/>
</dbReference>
<evidence type="ECO:0000313" key="12">
    <source>
        <dbReference type="EMBL" id="DAD92255.1"/>
    </source>
</evidence>
<dbReference type="InterPro" id="IPR035326">
    <property type="entry name" value="Beta_sandwich_Seath"/>
</dbReference>
<feature type="domain" description="Tail sheath protein C-terminal" evidence="10">
    <location>
        <begin position="325"/>
        <end position="425"/>
    </location>
</feature>
<evidence type="ECO:0000256" key="7">
    <source>
        <dbReference type="ARBA" id="ARBA00023296"/>
    </source>
</evidence>
<dbReference type="EMBL" id="BK015131">
    <property type="protein sequence ID" value="DAD92255.1"/>
    <property type="molecule type" value="Genomic_DNA"/>
</dbReference>
<dbReference type="InterPro" id="IPR020287">
    <property type="entry name" value="Tail_sheath_C"/>
</dbReference>
<sequence>MLGGGTFTSQNKKIPGTYINFVSAAKAEGVLSERGIVAYAVSHDWGNDTEVFQISKEEFQRDSLSLLGYEYTAEALKPFRELFRHATRALLYRLNPGTKAANDYATAKYSGTRGNSLKVVIRTNPDEEEKWDVSLYLGTTLVDEQRAIANAQDLAENDYVIYKKDATLTLTAGTLLTGGTNGEVTGEKHQRFLSAIEGYHYHILACDSMDESTKEYYIAFTRRLREELGIKFQTVLFGKAADYEGIINVKNNVALIPWVAGAQAGCGINKSISNMTYDGELIITDTYSQAKLEDSIEAGEFVFHKVGQEYRVLVDINSKTSEKQEKGKDFKKNQTIRVLDQIGNDIASIFNSKYNGKIANDVSGRVSFWSDLVTYFKQLVNIRAIEDFNSQDVEVLAGTDKTDVIANSVITPVSSMEKLYMTVIVQ</sequence>
<feature type="domain" description="Tail sheath protein Gp18-like" evidence="11">
    <location>
        <begin position="34"/>
        <end position="94"/>
    </location>
</feature>
<accession>A0A8S5NCZ9</accession>
<dbReference type="Gene3D" id="3.30.360.90">
    <property type="match status" value="1"/>
</dbReference>
<evidence type="ECO:0000259" key="11">
    <source>
        <dbReference type="Pfam" id="PF22671"/>
    </source>
</evidence>
<keyword evidence="3" id="KW-1227">Viral tail protein</keyword>
<evidence type="ECO:0000256" key="4">
    <source>
        <dbReference type="ARBA" id="ARBA00022766"/>
    </source>
</evidence>
<comment type="similarity">
    <text evidence="1">Belongs to the myoviridae tail sheath protein family.</text>
</comment>
<dbReference type="InterPro" id="IPR035089">
    <property type="entry name" value="Phage_sheath_subtilisin"/>
</dbReference>
<evidence type="ECO:0000256" key="5">
    <source>
        <dbReference type="ARBA" id="ARBA00023003"/>
    </source>
</evidence>
<proteinExistence type="inferred from homology"/>